<evidence type="ECO:0000313" key="4">
    <source>
        <dbReference type="Proteomes" id="UP000003299"/>
    </source>
</evidence>
<sequence>MNALKKEIGMNGLLTQVLSNTPLSRLIGKPSQSFVGYVYRMSYDECLIQTNDKFKHEVNGLPHNSFLVAAGFDPEKFSESFEVDREVVLLRVLGPSPLPQDGDMVRTRIEHHQRRLENERYPGDKNDGLDPMTANELQWGGMRCRVLGTFYTGPDGQLRLGSDLENFMSLSRMRAYKPRAEALEMIVNHMNPEVKAKAQEEAKKSGFEEAPRPIDIGQVRYTSTDRLHRGKDEVRVPVRIQPADFLARRTAVLGMTRTGKSNTVKTSVSAVALAALKSNIHVGQLIFDVNGEYANANHQDDGSSIAAVFGQERVVRYRAMTTQGFEDLRTNFYQEPAQAIGLIQSLFRATPSSYSGQDLEAFMGTSLEEPSAQDKGDHVRWERHVAVFQCILSKAGYRAPSNFVVKVPLSKALVKQVTDTIDGVHAPSSEKSSLEDACVWFEAIRLANRTLKERQKEESKPTIGLESSTKGKSWVDPTLEALLNMLARENTRGQPFGGYRAVQAYTPYHSERRSADVTVEIIAHLSKGKIVILDLSVGPVEIREVLSERIARQLFERQMSELNQGKVPQNVVLYVEEAHNLIGKKSELTATWPRIAKEGAKAKIAFVYATQEPSSVHPNILANTENWFVTHLNNDDELRTLGKFYDFGDFLPSLKSAQDVGFARIKTLSAPFVIPTQINRFTPEQVREEMQQLGVDAGQLGLGVV</sequence>
<evidence type="ECO:0000256" key="1">
    <source>
        <dbReference type="SAM" id="MobiDB-lite"/>
    </source>
</evidence>
<dbReference type="EMBL" id="AEQV01000110">
    <property type="protein sequence ID" value="EGD08688.1"/>
    <property type="molecule type" value="Genomic_DNA"/>
</dbReference>
<dbReference type="Pfam" id="PF01935">
    <property type="entry name" value="DUF87"/>
    <property type="match status" value="1"/>
</dbReference>
<dbReference type="Proteomes" id="UP000003299">
    <property type="component" value="Unassembled WGS sequence"/>
</dbReference>
<dbReference type="AlphaFoldDB" id="F0BFQ8"/>
<proteinExistence type="predicted"/>
<dbReference type="InterPro" id="IPR027417">
    <property type="entry name" value="P-loop_NTPase"/>
</dbReference>
<organism evidence="3 4">
    <name type="scientific">Xanthomonas vesicatoria ATCC 35937</name>
    <dbReference type="NCBI Taxonomy" id="925775"/>
    <lineage>
        <taxon>Bacteria</taxon>
        <taxon>Pseudomonadati</taxon>
        <taxon>Pseudomonadota</taxon>
        <taxon>Gammaproteobacteria</taxon>
        <taxon>Lysobacterales</taxon>
        <taxon>Lysobacteraceae</taxon>
        <taxon>Xanthomonas</taxon>
    </lineage>
</organism>
<dbReference type="InterPro" id="IPR002789">
    <property type="entry name" value="HerA_central"/>
</dbReference>
<evidence type="ECO:0000313" key="3">
    <source>
        <dbReference type="EMBL" id="EGD08688.1"/>
    </source>
</evidence>
<dbReference type="eggNOG" id="COG0433">
    <property type="taxonomic scope" value="Bacteria"/>
</dbReference>
<dbReference type="Gene3D" id="3.40.50.300">
    <property type="entry name" value="P-loop containing nucleotide triphosphate hydrolases"/>
    <property type="match status" value="2"/>
</dbReference>
<evidence type="ECO:0000259" key="2">
    <source>
        <dbReference type="Pfam" id="PF01935"/>
    </source>
</evidence>
<dbReference type="InterPro" id="IPR008571">
    <property type="entry name" value="HerA-like"/>
</dbReference>
<name>F0BFQ8_9XANT</name>
<feature type="region of interest" description="Disordered" evidence="1">
    <location>
        <begin position="452"/>
        <end position="471"/>
    </location>
</feature>
<accession>F0BFQ8</accession>
<comment type="caution">
    <text evidence="3">The sequence shown here is derived from an EMBL/GenBank/DDBJ whole genome shotgun (WGS) entry which is preliminary data.</text>
</comment>
<dbReference type="SUPFAM" id="SSF52540">
    <property type="entry name" value="P-loop containing nucleoside triphosphate hydrolases"/>
    <property type="match status" value="1"/>
</dbReference>
<feature type="domain" description="Helicase HerA central" evidence="2">
    <location>
        <begin position="233"/>
        <end position="350"/>
    </location>
</feature>
<dbReference type="PANTHER" id="PTHR42957:SF1">
    <property type="entry name" value="HELICASE MJ1565-RELATED"/>
    <property type="match status" value="1"/>
</dbReference>
<reference evidence="3 4" key="1">
    <citation type="journal article" date="2011" name="BMC Genomics">
        <title>Comparative genomics reveals diversity among xanthomonads infecting tomato and pepper.</title>
        <authorList>
            <person name="Potnis N."/>
            <person name="Krasileva K."/>
            <person name="Chow V."/>
            <person name="Almeida N.F."/>
            <person name="Patil P.B."/>
            <person name="Ryan R.P."/>
            <person name="Sharlach M."/>
            <person name="Behlau F."/>
            <person name="Dow J.M."/>
            <person name="Momol M.T."/>
            <person name="White F.F."/>
            <person name="Preston J.F."/>
            <person name="Vinatzer B.A."/>
            <person name="Koebnik R."/>
            <person name="Setubal J.C."/>
            <person name="Norman D.J."/>
            <person name="Staskawicz B.J."/>
            <person name="Jones J.B."/>
        </authorList>
    </citation>
    <scope>NUCLEOTIDE SEQUENCE [LARGE SCALE GENOMIC DNA]</scope>
    <source>
        <strain evidence="3 4">ATCC 35937</strain>
    </source>
</reference>
<dbReference type="PANTHER" id="PTHR42957">
    <property type="entry name" value="HELICASE MJ1565-RELATED"/>
    <property type="match status" value="1"/>
</dbReference>
<protein>
    <submittedName>
        <fullName evidence="3">Putative ATPase</fullName>
    </submittedName>
</protein>
<gene>
    <name evidence="3" type="ORF">XVE_3072</name>
</gene>